<gene>
    <name evidence="1" type="ORF">FGO68_gene5622</name>
</gene>
<dbReference type="EMBL" id="RRYP01001380">
    <property type="protein sequence ID" value="TNV86030.1"/>
    <property type="molecule type" value="Genomic_DNA"/>
</dbReference>
<evidence type="ECO:0000313" key="1">
    <source>
        <dbReference type="EMBL" id="TNV86030.1"/>
    </source>
</evidence>
<sequence length="347" mass="40052">MFYQWQDDIVHQILMIDLINKYLNLSECVASFNVSEFFKYNKEIILTGVKTIRIIVQEGWFPDFEFNQDVAENELMKGIIQIGCLDKQNFNSSQVGKLAAHLLKRYPNLGGLEINEGSMNGKISYSQPDQCFSNVPIKNLKYLKITKIGHLNQDYYNKLVQNCKDVLEQLTIVEQNPVQDPKDATQAKVSVMVEPFLSCLLASSKLHSLKLQGIHHSLDLPFFTSLTDLTIEWFDEHSMQTILEREFNKALVNLSSLTIFQRLIIPAQAFGGPHPNLRKLFYKSIKSKRDQFRCLLGETVDSIVFGKREGFKMYAPFKEEVELDKYGLKAILIDIKYKLQHDLRTNK</sequence>
<keyword evidence="2" id="KW-1185">Reference proteome</keyword>
<organism evidence="1 2">
    <name type="scientific">Halteria grandinella</name>
    <dbReference type="NCBI Taxonomy" id="5974"/>
    <lineage>
        <taxon>Eukaryota</taxon>
        <taxon>Sar</taxon>
        <taxon>Alveolata</taxon>
        <taxon>Ciliophora</taxon>
        <taxon>Intramacronucleata</taxon>
        <taxon>Spirotrichea</taxon>
        <taxon>Stichotrichia</taxon>
        <taxon>Sporadotrichida</taxon>
        <taxon>Halteriidae</taxon>
        <taxon>Halteria</taxon>
    </lineage>
</organism>
<proteinExistence type="predicted"/>
<name>A0A8J8T8W7_HALGN</name>
<dbReference type="AlphaFoldDB" id="A0A8J8T8W7"/>
<comment type="caution">
    <text evidence="1">The sequence shown here is derived from an EMBL/GenBank/DDBJ whole genome shotgun (WGS) entry which is preliminary data.</text>
</comment>
<protein>
    <submittedName>
        <fullName evidence="1">Uncharacterized protein</fullName>
    </submittedName>
</protein>
<accession>A0A8J8T8W7</accession>
<reference evidence="1" key="1">
    <citation type="submission" date="2019-06" db="EMBL/GenBank/DDBJ databases">
        <authorList>
            <person name="Zheng W."/>
        </authorList>
    </citation>
    <scope>NUCLEOTIDE SEQUENCE</scope>
    <source>
        <strain evidence="1">QDHG01</strain>
    </source>
</reference>
<evidence type="ECO:0000313" key="2">
    <source>
        <dbReference type="Proteomes" id="UP000785679"/>
    </source>
</evidence>
<dbReference type="Proteomes" id="UP000785679">
    <property type="component" value="Unassembled WGS sequence"/>
</dbReference>